<dbReference type="AlphaFoldDB" id="A0AAD1XFZ2"/>
<accession>A0AAD1XFZ2</accession>
<feature type="coiled-coil region" evidence="1">
    <location>
        <begin position="218"/>
        <end position="249"/>
    </location>
</feature>
<protein>
    <submittedName>
        <fullName evidence="2">Uncharacterized protein</fullName>
    </submittedName>
</protein>
<proteinExistence type="predicted"/>
<evidence type="ECO:0000313" key="3">
    <source>
        <dbReference type="Proteomes" id="UP001295684"/>
    </source>
</evidence>
<gene>
    <name evidence="2" type="ORF">ECRASSUSDP1_LOCUS11580</name>
</gene>
<comment type="caution">
    <text evidence="2">The sequence shown here is derived from an EMBL/GenBank/DDBJ whole genome shotgun (WGS) entry which is preliminary data.</text>
</comment>
<evidence type="ECO:0000313" key="2">
    <source>
        <dbReference type="EMBL" id="CAI2370271.1"/>
    </source>
</evidence>
<keyword evidence="1" id="KW-0175">Coiled coil</keyword>
<sequence length="251" mass="29853">MEDNPFKGLDLKENGAPIIKFLKISSDDKKISIINKLRKAIKEESKKERISTKSKMKEDLEMCEDAHQKEVQEFLHRWEKVIIPEFENERLLIELEAQKRHENEIEEFKEKSKTDAAFKFRPSANLLNLERQKEAMKSSFVKEAFSISRLTQGDKISPNLKELKKMKKIKNLKKAEKSKHNKEVAKKVNKRIQTMQVQQKKELEALRYKKNILRENLKIEMSKELDIIKKRYQNVKNEIQKKYTKALKNIK</sequence>
<dbReference type="Proteomes" id="UP001295684">
    <property type="component" value="Unassembled WGS sequence"/>
</dbReference>
<name>A0AAD1XFZ2_EUPCR</name>
<keyword evidence="3" id="KW-1185">Reference proteome</keyword>
<evidence type="ECO:0000256" key="1">
    <source>
        <dbReference type="SAM" id="Coils"/>
    </source>
</evidence>
<organism evidence="2 3">
    <name type="scientific">Euplotes crassus</name>
    <dbReference type="NCBI Taxonomy" id="5936"/>
    <lineage>
        <taxon>Eukaryota</taxon>
        <taxon>Sar</taxon>
        <taxon>Alveolata</taxon>
        <taxon>Ciliophora</taxon>
        <taxon>Intramacronucleata</taxon>
        <taxon>Spirotrichea</taxon>
        <taxon>Hypotrichia</taxon>
        <taxon>Euplotida</taxon>
        <taxon>Euplotidae</taxon>
        <taxon>Moneuplotes</taxon>
    </lineage>
</organism>
<reference evidence="2" key="1">
    <citation type="submission" date="2023-07" db="EMBL/GenBank/DDBJ databases">
        <authorList>
            <consortium name="AG Swart"/>
            <person name="Singh M."/>
            <person name="Singh A."/>
            <person name="Seah K."/>
            <person name="Emmerich C."/>
        </authorList>
    </citation>
    <scope>NUCLEOTIDE SEQUENCE</scope>
    <source>
        <strain evidence="2">DP1</strain>
    </source>
</reference>
<dbReference type="EMBL" id="CAMPGE010011436">
    <property type="protein sequence ID" value="CAI2370271.1"/>
    <property type="molecule type" value="Genomic_DNA"/>
</dbReference>